<evidence type="ECO:0000313" key="2">
    <source>
        <dbReference type="EMBL" id="KAH8993515.1"/>
    </source>
</evidence>
<feature type="compositionally biased region" description="Polar residues" evidence="1">
    <location>
        <begin position="94"/>
        <end position="111"/>
    </location>
</feature>
<dbReference type="EMBL" id="JAKELL010000018">
    <property type="protein sequence ID" value="KAH8993515.1"/>
    <property type="molecule type" value="Genomic_DNA"/>
</dbReference>
<feature type="region of interest" description="Disordered" evidence="1">
    <location>
        <begin position="29"/>
        <end position="141"/>
    </location>
</feature>
<dbReference type="Proteomes" id="UP001201163">
    <property type="component" value="Unassembled WGS sequence"/>
</dbReference>
<evidence type="ECO:0000313" key="3">
    <source>
        <dbReference type="Proteomes" id="UP001201163"/>
    </source>
</evidence>
<gene>
    <name evidence="2" type="ORF">EDB92DRAFT_1815570</name>
</gene>
<comment type="caution">
    <text evidence="2">The sequence shown here is derived from an EMBL/GenBank/DDBJ whole genome shotgun (WGS) entry which is preliminary data.</text>
</comment>
<keyword evidence="3" id="KW-1185">Reference proteome</keyword>
<dbReference type="AlphaFoldDB" id="A0AAD4QET6"/>
<proteinExistence type="predicted"/>
<reference evidence="2" key="1">
    <citation type="submission" date="2022-01" db="EMBL/GenBank/DDBJ databases">
        <title>Comparative genomics reveals a dynamic genome evolution in the ectomycorrhizal milk-cap (Lactarius) mushrooms.</title>
        <authorList>
            <consortium name="DOE Joint Genome Institute"/>
            <person name="Lebreton A."/>
            <person name="Tang N."/>
            <person name="Kuo A."/>
            <person name="LaButti K."/>
            <person name="Drula E."/>
            <person name="Barry K."/>
            <person name="Clum A."/>
            <person name="Lipzen A."/>
            <person name="Mousain D."/>
            <person name="Ng V."/>
            <person name="Wang R."/>
            <person name="Wang X."/>
            <person name="Dai Y."/>
            <person name="Henrissat B."/>
            <person name="Grigoriev I.V."/>
            <person name="Guerin-Laguette A."/>
            <person name="Yu F."/>
            <person name="Martin F.M."/>
        </authorList>
    </citation>
    <scope>NUCLEOTIDE SEQUENCE</scope>
    <source>
        <strain evidence="2">QP</strain>
    </source>
</reference>
<feature type="compositionally biased region" description="Basic and acidic residues" evidence="1">
    <location>
        <begin position="59"/>
        <end position="78"/>
    </location>
</feature>
<sequence length="309" mass="33087">MEVEAFCNLMNANARGKAAKTPMREKVNLISNKPRPVSTQLGEKAKKKKERKAILWGVRRNEDVEGSCEFKGEKEGEKRRYRSSPPREDGDTPRSASSSDIEEPTGSTAKANSIVRARSSRVGTTPGATWHPPEEGAHTQPLPLLTVTPTASTENPSDGPGALVRYRASWLNETNEARKVCGETICGAARVARVGVTEGRSTAGAEQRRGWDGKVLLACLGTDLGAGKGGKEKCIGGARCCTQKAPAVRIIVACTPSAGIMGTGQSQRVFAAVRHTNGSRGGSRKNAAESEIDAVRNQYHYAPTLIHIR</sequence>
<name>A0AAD4QET6_9AGAM</name>
<accession>A0AAD4QET6</accession>
<evidence type="ECO:0000256" key="1">
    <source>
        <dbReference type="SAM" id="MobiDB-lite"/>
    </source>
</evidence>
<protein>
    <submittedName>
        <fullName evidence="2">Uncharacterized protein</fullName>
    </submittedName>
</protein>
<organism evidence="2 3">
    <name type="scientific">Lactarius akahatsu</name>
    <dbReference type="NCBI Taxonomy" id="416441"/>
    <lineage>
        <taxon>Eukaryota</taxon>
        <taxon>Fungi</taxon>
        <taxon>Dikarya</taxon>
        <taxon>Basidiomycota</taxon>
        <taxon>Agaricomycotina</taxon>
        <taxon>Agaricomycetes</taxon>
        <taxon>Russulales</taxon>
        <taxon>Russulaceae</taxon>
        <taxon>Lactarius</taxon>
    </lineage>
</organism>